<dbReference type="Gene3D" id="1.10.10.370">
    <property type="entry name" value="DsrC-like protein, C-terminal domain"/>
    <property type="match status" value="2"/>
</dbReference>
<dbReference type="InterPro" id="IPR025526">
    <property type="entry name" value="DsrC-like_dom_sf"/>
</dbReference>
<dbReference type="SUPFAM" id="SSF69721">
    <property type="entry name" value="DsrC, the gamma subunit of dissimilatory sulfite reductase"/>
    <property type="match status" value="2"/>
</dbReference>
<comment type="subcellular location">
    <subcellularLocation>
        <location evidence="1">Cytoplasm</location>
    </subcellularLocation>
</comment>
<dbReference type="Proteomes" id="UP001594351">
    <property type="component" value="Unassembled WGS sequence"/>
</dbReference>
<dbReference type="PANTHER" id="PTHR37010:SF1">
    <property type="entry name" value="SULFURTRANSFERASE TUSE"/>
    <property type="match status" value="1"/>
</dbReference>
<dbReference type="EMBL" id="JBHPBY010000033">
    <property type="protein sequence ID" value="MFC1849334.1"/>
    <property type="molecule type" value="Genomic_DNA"/>
</dbReference>
<evidence type="ECO:0000256" key="3">
    <source>
        <dbReference type="ARBA" id="ARBA00022490"/>
    </source>
</evidence>
<dbReference type="Pfam" id="PF04358">
    <property type="entry name" value="DsrC"/>
    <property type="match status" value="2"/>
</dbReference>
<evidence type="ECO:0000313" key="4">
    <source>
        <dbReference type="EMBL" id="MFC1849334.1"/>
    </source>
</evidence>
<comment type="similarity">
    <text evidence="2">Belongs to the DsrC/TusE family.</text>
</comment>
<proteinExistence type="inferred from homology"/>
<protein>
    <submittedName>
        <fullName evidence="4">TusE/DsrC/DsvC family sulfur relay protein</fullName>
    </submittedName>
</protein>
<dbReference type="Gene3D" id="3.30.1420.10">
    <property type="match status" value="2"/>
</dbReference>
<name>A0ABV6YT01_UNCC1</name>
<reference evidence="4 5" key="1">
    <citation type="submission" date="2024-09" db="EMBL/GenBank/DDBJ databases">
        <title>Laminarin stimulates single cell rates of sulfate reduction while oxygen inhibits transcriptomic activity in coastal marine sediment.</title>
        <authorList>
            <person name="Lindsay M."/>
            <person name="Orcutt B."/>
            <person name="Emerson D."/>
            <person name="Stepanauskas R."/>
            <person name="D'Angelo T."/>
        </authorList>
    </citation>
    <scope>NUCLEOTIDE SEQUENCE [LARGE SCALE GENOMIC DNA]</scope>
    <source>
        <strain evidence="4">SAG AM-311-K15</strain>
    </source>
</reference>
<sequence>MNRLKCGNKVYLLDADGFLLDTVAWDEDFAQTMAPQIGIHGKLSRKHWDILYSIRKTFQEHGQCPLVYETCRLNKLSISELQQLFPAGYLRGACRLAGITYKDGYQKLTTTSMLFLVDSDTSRYQKTYKIDAQGFLLNPAEWDEEYALLLSQQMRMPGGLQDKHWQIIYYLRMNYEQNNEVPTVYEICEDNMIDLQDLEHLFPDGYQRGAVRLAGLRVLQGG</sequence>
<keyword evidence="5" id="KW-1185">Reference proteome</keyword>
<gene>
    <name evidence="4" type="ORF">ACFL27_03910</name>
</gene>
<evidence type="ECO:0000256" key="2">
    <source>
        <dbReference type="ARBA" id="ARBA00005718"/>
    </source>
</evidence>
<organism evidence="4 5">
    <name type="scientific">candidate division CSSED10-310 bacterium</name>
    <dbReference type="NCBI Taxonomy" id="2855610"/>
    <lineage>
        <taxon>Bacteria</taxon>
        <taxon>Bacteria division CSSED10-310</taxon>
    </lineage>
</organism>
<evidence type="ECO:0000313" key="5">
    <source>
        <dbReference type="Proteomes" id="UP001594351"/>
    </source>
</evidence>
<comment type="caution">
    <text evidence="4">The sequence shown here is derived from an EMBL/GenBank/DDBJ whole genome shotgun (WGS) entry which is preliminary data.</text>
</comment>
<accession>A0ABV6YT01</accession>
<dbReference type="PANTHER" id="PTHR37010">
    <property type="entry name" value="SULFURTRANSFERASE TUSE"/>
    <property type="match status" value="1"/>
</dbReference>
<evidence type="ECO:0000256" key="1">
    <source>
        <dbReference type="ARBA" id="ARBA00004496"/>
    </source>
</evidence>
<dbReference type="InterPro" id="IPR043163">
    <property type="entry name" value="DsrC-like_N"/>
</dbReference>
<keyword evidence="3" id="KW-0963">Cytoplasm</keyword>
<dbReference type="InterPro" id="IPR042072">
    <property type="entry name" value="DsrC-like_C"/>
</dbReference>
<dbReference type="InterPro" id="IPR007453">
    <property type="entry name" value="DsrC/TusE"/>
</dbReference>